<accession>A0A7V0XFJ4</accession>
<keyword evidence="4 8" id="KW-0479">Metal-binding</keyword>
<dbReference type="SFLD" id="SFLDG01058">
    <property type="entry name" value="lipoyl_synthase_like"/>
    <property type="match status" value="1"/>
</dbReference>
<dbReference type="CDD" id="cd01335">
    <property type="entry name" value="Radical_SAM"/>
    <property type="match status" value="1"/>
</dbReference>
<dbReference type="Pfam" id="PF16881">
    <property type="entry name" value="LIAS_N"/>
    <property type="match status" value="1"/>
</dbReference>
<evidence type="ECO:0000256" key="6">
    <source>
        <dbReference type="ARBA" id="ARBA00023014"/>
    </source>
</evidence>
<dbReference type="SFLD" id="SFLDS00029">
    <property type="entry name" value="Radical_SAM"/>
    <property type="match status" value="1"/>
</dbReference>
<comment type="caution">
    <text evidence="10">The sequence shown here is derived from an EMBL/GenBank/DDBJ whole genome shotgun (WGS) entry which is preliminary data.</text>
</comment>
<feature type="binding site" evidence="8">
    <location>
        <position position="74"/>
    </location>
    <ligand>
        <name>[4Fe-4S] cluster</name>
        <dbReference type="ChEBI" id="CHEBI:49883"/>
        <label>2</label>
        <note>4Fe-4S-S-AdoMet</note>
    </ligand>
</feature>
<dbReference type="Pfam" id="PF04055">
    <property type="entry name" value="Radical_SAM"/>
    <property type="match status" value="1"/>
</dbReference>
<comment type="pathway">
    <text evidence="8">Protein modification; protein lipoylation via endogenous pathway; protein N(6)-(lipoyl)lysine from octanoyl-[acyl-carrier-protein]: step 2/2.</text>
</comment>
<comment type="similarity">
    <text evidence="8">Belongs to the radical SAM superfamily. Lipoyl synthase family.</text>
</comment>
<dbReference type="NCBIfam" id="NF009544">
    <property type="entry name" value="PRK12928.1"/>
    <property type="match status" value="1"/>
</dbReference>
<evidence type="ECO:0000256" key="5">
    <source>
        <dbReference type="ARBA" id="ARBA00023004"/>
    </source>
</evidence>
<feature type="binding site" evidence="8">
    <location>
        <position position="71"/>
    </location>
    <ligand>
        <name>[4Fe-4S] cluster</name>
        <dbReference type="ChEBI" id="CHEBI:49883"/>
        <label>2</label>
        <note>4Fe-4S-S-AdoMet</note>
    </ligand>
</feature>
<dbReference type="InterPro" id="IPR013785">
    <property type="entry name" value="Aldolase_TIM"/>
</dbReference>
<dbReference type="NCBIfam" id="TIGR00510">
    <property type="entry name" value="lipA"/>
    <property type="match status" value="1"/>
</dbReference>
<evidence type="ECO:0000256" key="2">
    <source>
        <dbReference type="ARBA" id="ARBA00022679"/>
    </source>
</evidence>
<feature type="binding site" evidence="8">
    <location>
        <position position="46"/>
    </location>
    <ligand>
        <name>[4Fe-4S] cluster</name>
        <dbReference type="ChEBI" id="CHEBI:49883"/>
        <label>1</label>
    </ligand>
</feature>
<dbReference type="Gene3D" id="3.20.20.70">
    <property type="entry name" value="Aldolase class I"/>
    <property type="match status" value="1"/>
</dbReference>
<comment type="subcellular location">
    <subcellularLocation>
        <location evidence="8">Cytoplasm</location>
    </subcellularLocation>
</comment>
<dbReference type="GO" id="GO:0046872">
    <property type="term" value="F:metal ion binding"/>
    <property type="evidence" value="ECO:0007669"/>
    <property type="project" value="UniProtKB-KW"/>
</dbReference>
<dbReference type="Proteomes" id="UP000885672">
    <property type="component" value="Unassembled WGS sequence"/>
</dbReference>
<dbReference type="InterPro" id="IPR003698">
    <property type="entry name" value="Lipoyl_synth"/>
</dbReference>
<dbReference type="InterPro" id="IPR006638">
    <property type="entry name" value="Elp3/MiaA/NifB-like_rSAM"/>
</dbReference>
<evidence type="ECO:0000256" key="3">
    <source>
        <dbReference type="ARBA" id="ARBA00022691"/>
    </source>
</evidence>
<dbReference type="AlphaFoldDB" id="A0A7V0XFJ4"/>
<dbReference type="SUPFAM" id="SSF102114">
    <property type="entry name" value="Radical SAM enzymes"/>
    <property type="match status" value="1"/>
</dbReference>
<evidence type="ECO:0000259" key="9">
    <source>
        <dbReference type="PROSITE" id="PS51918"/>
    </source>
</evidence>
<feature type="binding site" evidence="8">
    <location>
        <position position="52"/>
    </location>
    <ligand>
        <name>[4Fe-4S] cluster</name>
        <dbReference type="ChEBI" id="CHEBI:49883"/>
        <label>1</label>
    </ligand>
</feature>
<comment type="function">
    <text evidence="8">Catalyzes the radical-mediated insertion of two sulfur atoms into the C-6 and C-8 positions of the octanoyl moiety bound to the lipoyl domains of lipoate-dependent enzymes, thereby converting the octanoylated domains into lipoylated derivatives.</text>
</comment>
<dbReference type="InterPro" id="IPR058240">
    <property type="entry name" value="rSAM_sf"/>
</dbReference>
<dbReference type="GO" id="GO:0009249">
    <property type="term" value="P:protein lipoylation"/>
    <property type="evidence" value="ECO:0007669"/>
    <property type="project" value="UniProtKB-UniRule"/>
</dbReference>
<comment type="cofactor">
    <cofactor evidence="8">
        <name>[4Fe-4S] cluster</name>
        <dbReference type="ChEBI" id="CHEBI:49883"/>
    </cofactor>
    <text evidence="8">Binds 2 [4Fe-4S] clusters per subunit. One cluster is coordinated with 3 cysteines and an exchangeable S-adenosyl-L-methionine.</text>
</comment>
<gene>
    <name evidence="8 10" type="primary">lipA</name>
    <name evidence="10" type="ORF">ENN51_05685</name>
</gene>
<organism evidence="10">
    <name type="scientific">candidate division WOR-3 bacterium</name>
    <dbReference type="NCBI Taxonomy" id="2052148"/>
    <lineage>
        <taxon>Bacteria</taxon>
        <taxon>Bacteria division WOR-3</taxon>
    </lineage>
</organism>
<sequence>MKSPQPGSPRKPDWLRARLPRGEEFERVNARLRDCGLNTVCSSARCPNLAECWNRGTATFLILGDVCTRHCRFCSVATGVPDGAVDETEPERVAAAVATLGLRYVVLTSVDRDDLEDLGAGLFAATVRAVRARTGARVELLTPDFGGREPLIARVLDTAPAVFGHNLETVERLSPAVRDPRADYRRSLAVLAAAKRLAPDLPVKSGLLVGLGESDAEVSAALADLRGAGCDIVTIGQYLRPARHCLPVARYVEPDRFRCWEEEALTLGFRTAFCGPLVRSSYLADRLCGGGS</sequence>
<dbReference type="SMART" id="SM00729">
    <property type="entry name" value="Elp3"/>
    <property type="match status" value="1"/>
</dbReference>
<keyword evidence="5 8" id="KW-0408">Iron</keyword>
<dbReference type="GO" id="GO:0051539">
    <property type="term" value="F:4 iron, 4 sulfur cluster binding"/>
    <property type="evidence" value="ECO:0007669"/>
    <property type="project" value="UniProtKB-UniRule"/>
</dbReference>
<dbReference type="NCBIfam" id="NF004019">
    <property type="entry name" value="PRK05481.1"/>
    <property type="match status" value="1"/>
</dbReference>
<dbReference type="PROSITE" id="PS51918">
    <property type="entry name" value="RADICAL_SAM"/>
    <property type="match status" value="1"/>
</dbReference>
<feature type="domain" description="Radical SAM core" evidence="9">
    <location>
        <begin position="53"/>
        <end position="270"/>
    </location>
</feature>
<dbReference type="GO" id="GO:0005737">
    <property type="term" value="C:cytoplasm"/>
    <property type="evidence" value="ECO:0007669"/>
    <property type="project" value="UniProtKB-SubCell"/>
</dbReference>
<evidence type="ECO:0000256" key="8">
    <source>
        <dbReference type="HAMAP-Rule" id="MF_00206"/>
    </source>
</evidence>
<evidence type="ECO:0000256" key="4">
    <source>
        <dbReference type="ARBA" id="ARBA00022723"/>
    </source>
</evidence>
<dbReference type="HAMAP" id="MF_00206">
    <property type="entry name" value="Lipoyl_synth"/>
    <property type="match status" value="1"/>
</dbReference>
<name>A0A7V0XFJ4_UNCW3</name>
<dbReference type="SFLD" id="SFLDF00271">
    <property type="entry name" value="lipoyl_synthase"/>
    <property type="match status" value="1"/>
</dbReference>
<comment type="catalytic activity">
    <reaction evidence="7 8">
        <text>[[Fe-S] cluster scaffold protein carrying a second [4Fe-4S](2+) cluster] + N(6)-octanoyl-L-lysyl-[protein] + 2 oxidized [2Fe-2S]-[ferredoxin] + 2 S-adenosyl-L-methionine + 4 H(+) = [[Fe-S] cluster scaffold protein] + N(6)-[(R)-dihydrolipoyl]-L-lysyl-[protein] + 4 Fe(3+) + 2 hydrogen sulfide + 2 5'-deoxyadenosine + 2 L-methionine + 2 reduced [2Fe-2S]-[ferredoxin]</text>
        <dbReference type="Rhea" id="RHEA:16585"/>
        <dbReference type="Rhea" id="RHEA-COMP:9928"/>
        <dbReference type="Rhea" id="RHEA-COMP:10000"/>
        <dbReference type="Rhea" id="RHEA-COMP:10001"/>
        <dbReference type="Rhea" id="RHEA-COMP:10475"/>
        <dbReference type="Rhea" id="RHEA-COMP:14568"/>
        <dbReference type="Rhea" id="RHEA-COMP:14569"/>
        <dbReference type="ChEBI" id="CHEBI:15378"/>
        <dbReference type="ChEBI" id="CHEBI:17319"/>
        <dbReference type="ChEBI" id="CHEBI:29034"/>
        <dbReference type="ChEBI" id="CHEBI:29919"/>
        <dbReference type="ChEBI" id="CHEBI:33722"/>
        <dbReference type="ChEBI" id="CHEBI:33737"/>
        <dbReference type="ChEBI" id="CHEBI:33738"/>
        <dbReference type="ChEBI" id="CHEBI:57844"/>
        <dbReference type="ChEBI" id="CHEBI:59789"/>
        <dbReference type="ChEBI" id="CHEBI:78809"/>
        <dbReference type="ChEBI" id="CHEBI:83100"/>
        <dbReference type="EC" id="2.8.1.8"/>
    </reaction>
</comment>
<keyword evidence="6 8" id="KW-0411">Iron-sulfur</keyword>
<evidence type="ECO:0000256" key="7">
    <source>
        <dbReference type="ARBA" id="ARBA00047326"/>
    </source>
</evidence>
<keyword evidence="1 8" id="KW-0004">4Fe-4S</keyword>
<feature type="binding site" evidence="8">
    <location>
        <position position="67"/>
    </location>
    <ligand>
        <name>[4Fe-4S] cluster</name>
        <dbReference type="ChEBI" id="CHEBI:49883"/>
        <label>2</label>
        <note>4Fe-4S-S-AdoMet</note>
    </ligand>
</feature>
<proteinExistence type="inferred from homology"/>
<keyword evidence="2 8" id="KW-0808">Transferase</keyword>
<dbReference type="EMBL" id="DSBX01000212">
    <property type="protein sequence ID" value="HDQ99756.1"/>
    <property type="molecule type" value="Genomic_DNA"/>
</dbReference>
<dbReference type="EC" id="2.8.1.8" evidence="8"/>
<dbReference type="PIRSF" id="PIRSF005963">
    <property type="entry name" value="Lipoyl_synth"/>
    <property type="match status" value="1"/>
</dbReference>
<feature type="binding site" evidence="8">
    <location>
        <position position="41"/>
    </location>
    <ligand>
        <name>[4Fe-4S] cluster</name>
        <dbReference type="ChEBI" id="CHEBI:49883"/>
        <label>1</label>
    </ligand>
</feature>
<dbReference type="PANTHER" id="PTHR10949:SF0">
    <property type="entry name" value="LIPOYL SYNTHASE, MITOCHONDRIAL"/>
    <property type="match status" value="1"/>
</dbReference>
<dbReference type="InterPro" id="IPR031691">
    <property type="entry name" value="LIAS_N"/>
</dbReference>
<evidence type="ECO:0000256" key="1">
    <source>
        <dbReference type="ARBA" id="ARBA00022485"/>
    </source>
</evidence>
<reference evidence="10" key="1">
    <citation type="journal article" date="2020" name="mSystems">
        <title>Genome- and Community-Level Interaction Insights into Carbon Utilization and Element Cycling Functions of Hydrothermarchaeota in Hydrothermal Sediment.</title>
        <authorList>
            <person name="Zhou Z."/>
            <person name="Liu Y."/>
            <person name="Xu W."/>
            <person name="Pan J."/>
            <person name="Luo Z.H."/>
            <person name="Li M."/>
        </authorList>
    </citation>
    <scope>NUCLEOTIDE SEQUENCE [LARGE SCALE GENOMIC DNA]</scope>
    <source>
        <strain evidence="10">SpSt-1182</strain>
    </source>
</reference>
<dbReference type="PANTHER" id="PTHR10949">
    <property type="entry name" value="LIPOYL SYNTHASE"/>
    <property type="match status" value="1"/>
</dbReference>
<dbReference type="InterPro" id="IPR007197">
    <property type="entry name" value="rSAM"/>
</dbReference>
<dbReference type="UniPathway" id="UPA00538">
    <property type="reaction ID" value="UER00593"/>
</dbReference>
<keyword evidence="8" id="KW-0963">Cytoplasm</keyword>
<dbReference type="GO" id="GO:0016992">
    <property type="term" value="F:lipoate synthase activity"/>
    <property type="evidence" value="ECO:0007669"/>
    <property type="project" value="UniProtKB-UniRule"/>
</dbReference>
<evidence type="ECO:0000313" key="10">
    <source>
        <dbReference type="EMBL" id="HDQ99756.1"/>
    </source>
</evidence>
<keyword evidence="3 8" id="KW-0949">S-adenosyl-L-methionine</keyword>
<feature type="binding site" evidence="8">
    <location>
        <position position="281"/>
    </location>
    <ligand>
        <name>[4Fe-4S] cluster</name>
        <dbReference type="ChEBI" id="CHEBI:49883"/>
        <label>1</label>
    </ligand>
</feature>
<protein>
    <recommendedName>
        <fullName evidence="8">Lipoyl synthase</fullName>
        <ecNumber evidence="8">2.8.1.8</ecNumber>
    </recommendedName>
    <alternativeName>
        <fullName evidence="8">Lip-syn</fullName>
        <shortName evidence="8">LS</shortName>
    </alternativeName>
    <alternativeName>
        <fullName evidence="8">Lipoate synthase</fullName>
    </alternativeName>
    <alternativeName>
        <fullName evidence="8">Lipoic acid synthase</fullName>
    </alternativeName>
    <alternativeName>
        <fullName evidence="8">Sulfur insertion protein LipA</fullName>
    </alternativeName>
</protein>